<dbReference type="STRING" id="45286.A0A109UXA0"/>
<dbReference type="PRINTS" id="PR00320">
    <property type="entry name" value="GPROTEINBRPT"/>
</dbReference>
<gene>
    <name evidence="3" type="primary">CIA1</name>
    <name evidence="5" type="ORF">AW171_hschr2977</name>
</gene>
<keyword evidence="1 4" id="KW-0853">WD repeat</keyword>
<keyword evidence="3" id="KW-0539">Nucleus</keyword>
<evidence type="ECO:0000256" key="1">
    <source>
        <dbReference type="ARBA" id="ARBA00022574"/>
    </source>
</evidence>
<feature type="repeat" description="WD" evidence="4">
    <location>
        <begin position="52"/>
        <end position="93"/>
    </location>
</feature>
<dbReference type="PANTHER" id="PTHR19920">
    <property type="entry name" value="WD40 PROTEIN CIAO1"/>
    <property type="match status" value="1"/>
</dbReference>
<dbReference type="InterPro" id="IPR001680">
    <property type="entry name" value="WD40_rpt"/>
</dbReference>
<evidence type="ECO:0000256" key="3">
    <source>
        <dbReference type="HAMAP-Rule" id="MF_03037"/>
    </source>
</evidence>
<comment type="subunit">
    <text evidence="3">Interacts with NAR1.</text>
</comment>
<dbReference type="PANTHER" id="PTHR19920:SF0">
    <property type="entry name" value="CYTOSOLIC IRON-SULFUR PROTEIN ASSEMBLY PROTEIN CIAO1-RELATED"/>
    <property type="match status" value="1"/>
</dbReference>
<dbReference type="InterPro" id="IPR036322">
    <property type="entry name" value="WD40_repeat_dom_sf"/>
</dbReference>
<dbReference type="EMBL" id="CP014242">
    <property type="protein sequence ID" value="AMD19163.1"/>
    <property type="molecule type" value="Genomic_DNA"/>
</dbReference>
<keyword evidence="2" id="KW-0677">Repeat</keyword>
<evidence type="ECO:0000313" key="6">
    <source>
        <dbReference type="Proteomes" id="UP000243052"/>
    </source>
</evidence>
<comment type="subcellular location">
    <subcellularLocation>
        <location evidence="3">Cytoplasm</location>
    </subcellularLocation>
    <subcellularLocation>
        <location evidence="3">Nucleus</location>
    </subcellularLocation>
    <text evidence="3">Preferentially localized to the nucleus.</text>
</comment>
<name>A0A109UXA0_9SACH</name>
<dbReference type="GO" id="GO:0097361">
    <property type="term" value="C:cytosolic [4Fe-4S] assembly targeting complex"/>
    <property type="evidence" value="ECO:0007669"/>
    <property type="project" value="InterPro"/>
</dbReference>
<dbReference type="GO" id="GO:0005634">
    <property type="term" value="C:nucleus"/>
    <property type="evidence" value="ECO:0007669"/>
    <property type="project" value="UniProtKB-SubCell"/>
</dbReference>
<accession>A0A109UXA0</accession>
<dbReference type="OrthoDB" id="284782at2759"/>
<feature type="repeat" description="WD" evidence="4">
    <location>
        <begin position="191"/>
        <end position="224"/>
    </location>
</feature>
<dbReference type="Gene3D" id="2.130.10.10">
    <property type="entry name" value="YVTN repeat-like/Quinoprotein amine dehydrogenase"/>
    <property type="match status" value="1"/>
</dbReference>
<evidence type="ECO:0000256" key="4">
    <source>
        <dbReference type="PROSITE-ProRule" id="PRU00221"/>
    </source>
</evidence>
<evidence type="ECO:0000313" key="5">
    <source>
        <dbReference type="EMBL" id="AMD19163.1"/>
    </source>
</evidence>
<dbReference type="SUPFAM" id="SSF50978">
    <property type="entry name" value="WD40 repeat-like"/>
    <property type="match status" value="1"/>
</dbReference>
<protein>
    <recommendedName>
        <fullName evidence="3">Probable cytosolic iron-sulfur protein assembly protein 1</fullName>
    </recommendedName>
</protein>
<comment type="function">
    <text evidence="3">Essential component of the cytosolic iron-sulfur (Fe/S) protein assembly machinery. Required for the maturation of extramitochondrial Fe/S proteins.</text>
</comment>
<dbReference type="GeneID" id="28722635"/>
<feature type="repeat" description="WD" evidence="4">
    <location>
        <begin position="147"/>
        <end position="179"/>
    </location>
</feature>
<evidence type="ECO:0000256" key="2">
    <source>
        <dbReference type="ARBA" id="ARBA00022737"/>
    </source>
</evidence>
<dbReference type="PROSITE" id="PS50082">
    <property type="entry name" value="WD_REPEATS_2"/>
    <property type="match status" value="5"/>
</dbReference>
<dbReference type="PROSITE" id="PS50294">
    <property type="entry name" value="WD_REPEATS_REGION"/>
    <property type="match status" value="4"/>
</dbReference>
<dbReference type="GO" id="GO:0016226">
    <property type="term" value="P:iron-sulfur cluster assembly"/>
    <property type="evidence" value="ECO:0007669"/>
    <property type="project" value="UniProtKB-UniRule"/>
</dbReference>
<keyword evidence="6" id="KW-1185">Reference proteome</keyword>
<feature type="repeat" description="WD" evidence="4">
    <location>
        <begin position="311"/>
        <end position="334"/>
    </location>
</feature>
<dbReference type="HAMAP" id="MF_03037">
    <property type="entry name" value="ciao1"/>
    <property type="match status" value="1"/>
</dbReference>
<dbReference type="InterPro" id="IPR020472">
    <property type="entry name" value="WD40_PAC1"/>
</dbReference>
<sequence>MSEICLVKSLKLHRDRCWSLDVSNGLLATGSASRDIKLVSLHNYELVEELDRTAHKKAVRSVAWRPHSKILAAGSFDSTISIWGMGDNDAINPETDLLAIIEGHENEVKAVAWSSDGYYLATCSRDKSIWIWETDEIGEDYECISVLQEHSQDVKNIVWHPTRHLIASSSYDDTVRIWKEVDEDWECAAVLTGHQGTVWSSSFESVETDLRLCSGSDDGTVRIWRCINDDPSSYEQEWEQEAVLPAAHTKPVYSVCWSSTGLIASSGCDGNLVIYKEVSRGEWIILAQRQLCHTVFEVNVVKWATVGTELLLITGGDDGCVKIWKLDEKNNEVSLNATD</sequence>
<comment type="similarity">
    <text evidence="3">Belongs to the WD repeat CIA1 family.</text>
</comment>
<proteinExistence type="inferred from homology"/>
<feature type="repeat" description="WD" evidence="4">
    <location>
        <begin position="101"/>
        <end position="133"/>
    </location>
</feature>
<dbReference type="Proteomes" id="UP000243052">
    <property type="component" value="Chromosome ii"/>
</dbReference>
<organism evidence="5 6">
    <name type="scientific">Eremothecium sinecaudum</name>
    <dbReference type="NCBI Taxonomy" id="45286"/>
    <lineage>
        <taxon>Eukaryota</taxon>
        <taxon>Fungi</taxon>
        <taxon>Dikarya</taxon>
        <taxon>Ascomycota</taxon>
        <taxon>Saccharomycotina</taxon>
        <taxon>Saccharomycetes</taxon>
        <taxon>Saccharomycetales</taxon>
        <taxon>Saccharomycetaceae</taxon>
        <taxon>Eremothecium</taxon>
    </lineage>
</organism>
<dbReference type="SMART" id="SM00320">
    <property type="entry name" value="WD40"/>
    <property type="match status" value="7"/>
</dbReference>
<dbReference type="AlphaFoldDB" id="A0A109UXA0"/>
<dbReference type="FunFam" id="2.130.10.10:FF:000705">
    <property type="entry name" value="Probable cytosolic iron-sulfur protein assembly protein 1"/>
    <property type="match status" value="1"/>
</dbReference>
<dbReference type="InterPro" id="IPR028608">
    <property type="entry name" value="CIAO1/Cia1"/>
</dbReference>
<keyword evidence="3" id="KW-0963">Cytoplasm</keyword>
<dbReference type="CDD" id="cd00200">
    <property type="entry name" value="WD40"/>
    <property type="match status" value="1"/>
</dbReference>
<dbReference type="RefSeq" id="XP_017986159.1">
    <property type="nucleotide sequence ID" value="XM_018130670.1"/>
</dbReference>
<dbReference type="InterPro" id="IPR015943">
    <property type="entry name" value="WD40/YVTN_repeat-like_dom_sf"/>
</dbReference>
<dbReference type="Pfam" id="PF00400">
    <property type="entry name" value="WD40"/>
    <property type="match status" value="6"/>
</dbReference>
<reference evidence="5 6" key="1">
    <citation type="submission" date="2016-01" db="EMBL/GenBank/DDBJ databases">
        <title>Genome sequence of the yeast Holleya sinecauda.</title>
        <authorList>
            <person name="Dietrich F.S."/>
        </authorList>
    </citation>
    <scope>NUCLEOTIDE SEQUENCE [LARGE SCALE GENOMIC DNA]</scope>
    <source>
        <strain evidence="5 6">ATCC 58844</strain>
    </source>
</reference>